<sequence>MKKQLICGALLSVLSFTTQAGLFDQIATGTWDSVKPTNAYKLETYGYNVRVYEWTPKDNANIRCVFVAGETNSTGVSCYPVDKSKEK</sequence>
<dbReference type="Proteomes" id="UP000640333">
    <property type="component" value="Unassembled WGS sequence"/>
</dbReference>
<keyword evidence="1" id="KW-0732">Signal</keyword>
<protein>
    <recommendedName>
        <fullName evidence="4">Secreted protein</fullName>
    </recommendedName>
</protein>
<evidence type="ECO:0000313" key="2">
    <source>
        <dbReference type="EMBL" id="MBE9398639.1"/>
    </source>
</evidence>
<feature type="chain" id="PRO_5035322757" description="Secreted protein" evidence="1">
    <location>
        <begin position="21"/>
        <end position="87"/>
    </location>
</feature>
<evidence type="ECO:0000256" key="1">
    <source>
        <dbReference type="SAM" id="SignalP"/>
    </source>
</evidence>
<dbReference type="EMBL" id="JADEYS010000016">
    <property type="protein sequence ID" value="MBE9398639.1"/>
    <property type="molecule type" value="Genomic_DNA"/>
</dbReference>
<evidence type="ECO:0008006" key="4">
    <source>
        <dbReference type="Google" id="ProtNLM"/>
    </source>
</evidence>
<dbReference type="AlphaFoldDB" id="A0A8J7K070"/>
<organism evidence="2 3">
    <name type="scientific">Pontibacterium sinense</name>
    <dbReference type="NCBI Taxonomy" id="2781979"/>
    <lineage>
        <taxon>Bacteria</taxon>
        <taxon>Pseudomonadati</taxon>
        <taxon>Pseudomonadota</taxon>
        <taxon>Gammaproteobacteria</taxon>
        <taxon>Oceanospirillales</taxon>
        <taxon>Oceanospirillaceae</taxon>
        <taxon>Pontibacterium</taxon>
    </lineage>
</organism>
<evidence type="ECO:0000313" key="3">
    <source>
        <dbReference type="Proteomes" id="UP000640333"/>
    </source>
</evidence>
<name>A0A8J7K070_9GAMM</name>
<comment type="caution">
    <text evidence="2">The sequence shown here is derived from an EMBL/GenBank/DDBJ whole genome shotgun (WGS) entry which is preliminary data.</text>
</comment>
<keyword evidence="3" id="KW-1185">Reference proteome</keyword>
<reference evidence="2" key="1">
    <citation type="submission" date="2020-10" db="EMBL/GenBank/DDBJ databases">
        <title>Bacterium isolated from coastal waters sediment.</title>
        <authorList>
            <person name="Chen R.-J."/>
            <person name="Lu D.-C."/>
            <person name="Zhu K.-L."/>
            <person name="Du Z.-J."/>
        </authorList>
    </citation>
    <scope>NUCLEOTIDE SEQUENCE</scope>
    <source>
        <strain evidence="2">N1Y112</strain>
    </source>
</reference>
<accession>A0A8J7K070</accession>
<proteinExistence type="predicted"/>
<gene>
    <name evidence="2" type="ORF">IOQ59_15380</name>
</gene>
<dbReference type="RefSeq" id="WP_193954308.1">
    <property type="nucleotide sequence ID" value="NZ_JADEYS010000016.1"/>
</dbReference>
<feature type="signal peptide" evidence="1">
    <location>
        <begin position="1"/>
        <end position="20"/>
    </location>
</feature>